<dbReference type="AlphaFoldDB" id="A0A445G5Z9"/>
<dbReference type="PANTHER" id="PTHR11579">
    <property type="entry name" value="PROTEIN-L-ISOASPARTATE O-METHYLTRANSFERASE"/>
    <property type="match status" value="1"/>
</dbReference>
<dbReference type="SUPFAM" id="SSF53335">
    <property type="entry name" value="S-adenosyl-L-methionine-dependent methyltransferases"/>
    <property type="match status" value="1"/>
</dbReference>
<dbReference type="EMBL" id="QZWG01000017">
    <property type="protein sequence ID" value="RZB56597.1"/>
    <property type="molecule type" value="Genomic_DNA"/>
</dbReference>
<comment type="caution">
    <text evidence="2">The sequence shown here is derived from an EMBL/GenBank/DDBJ whole genome shotgun (WGS) entry which is preliminary data.</text>
</comment>
<keyword evidence="3" id="KW-1185">Reference proteome</keyword>
<proteinExistence type="inferred from homology"/>
<dbReference type="Pfam" id="PF01135">
    <property type="entry name" value="PCMT"/>
    <property type="match status" value="2"/>
</dbReference>
<accession>A0A445G5Z9</accession>
<dbReference type="Proteomes" id="UP000289340">
    <property type="component" value="Chromosome 17"/>
</dbReference>
<dbReference type="Gene3D" id="3.40.50.150">
    <property type="entry name" value="Vaccinia Virus protein VP39"/>
    <property type="match status" value="2"/>
</dbReference>
<dbReference type="PANTHER" id="PTHR11579:SF28">
    <property type="entry name" value="PROTEIN-L-ISOASPARTATE O-METHYLTRANSFERASE 1"/>
    <property type="match status" value="1"/>
</dbReference>
<name>A0A445G5Z9_GLYSO</name>
<dbReference type="GO" id="GO:0004719">
    <property type="term" value="F:protein-L-isoaspartate (D-aspartate) O-methyltransferase activity"/>
    <property type="evidence" value="ECO:0007669"/>
    <property type="project" value="InterPro"/>
</dbReference>
<evidence type="ECO:0000313" key="3">
    <source>
        <dbReference type="Proteomes" id="UP000289340"/>
    </source>
</evidence>
<reference evidence="2 3" key="1">
    <citation type="submission" date="2018-09" db="EMBL/GenBank/DDBJ databases">
        <title>A high-quality reference genome of wild soybean provides a powerful tool to mine soybean genomes.</title>
        <authorList>
            <person name="Xie M."/>
            <person name="Chung C.Y.L."/>
            <person name="Li M.-W."/>
            <person name="Wong F.-L."/>
            <person name="Chan T.-F."/>
            <person name="Lam H.-M."/>
        </authorList>
    </citation>
    <scope>NUCLEOTIDE SEQUENCE [LARGE SCALE GENOMIC DNA]</scope>
    <source>
        <strain evidence="3">cv. W05</strain>
        <tissue evidence="2">Hypocotyl of etiolated seedlings</tissue>
    </source>
</reference>
<comment type="similarity">
    <text evidence="1">Belongs to the methyltransferase superfamily. L-isoaspartyl/D-aspartyl protein methyltransferase family.</text>
</comment>
<evidence type="ECO:0000313" key="2">
    <source>
        <dbReference type="EMBL" id="RZB56597.1"/>
    </source>
</evidence>
<organism evidence="2 3">
    <name type="scientific">Glycine soja</name>
    <name type="common">Wild soybean</name>
    <dbReference type="NCBI Taxonomy" id="3848"/>
    <lineage>
        <taxon>Eukaryota</taxon>
        <taxon>Viridiplantae</taxon>
        <taxon>Streptophyta</taxon>
        <taxon>Embryophyta</taxon>
        <taxon>Tracheophyta</taxon>
        <taxon>Spermatophyta</taxon>
        <taxon>Magnoliopsida</taxon>
        <taxon>eudicotyledons</taxon>
        <taxon>Gunneridae</taxon>
        <taxon>Pentapetalae</taxon>
        <taxon>rosids</taxon>
        <taxon>fabids</taxon>
        <taxon>Fabales</taxon>
        <taxon>Fabaceae</taxon>
        <taxon>Papilionoideae</taxon>
        <taxon>50 kb inversion clade</taxon>
        <taxon>NPAAA clade</taxon>
        <taxon>indigoferoid/millettioid clade</taxon>
        <taxon>Phaseoleae</taxon>
        <taxon>Glycine</taxon>
        <taxon>Glycine subgen. Soja</taxon>
    </lineage>
</organism>
<dbReference type="GO" id="GO:0005737">
    <property type="term" value="C:cytoplasm"/>
    <property type="evidence" value="ECO:0007669"/>
    <property type="project" value="TreeGrafter"/>
</dbReference>
<sequence>MVDNLQRYGVIISRKVAEVMETIDRALFVPSGGGLQPYVDTTMPSSLHRICMPPACSFWRRICNLEWVFLMLAPICIIPIQCGNVVRTTHRFNRNGTLMHFSLHSLHLMRNIHILDPFTGTGYLTACFALMVGPEGRAIGVEHIPELGSFSIENIKKSAAAQPLKDGSLSAIISVDLKH</sequence>
<dbReference type="InterPro" id="IPR029063">
    <property type="entry name" value="SAM-dependent_MTases_sf"/>
</dbReference>
<dbReference type="InterPro" id="IPR000682">
    <property type="entry name" value="PCMT"/>
</dbReference>
<gene>
    <name evidence="2" type="ORF">D0Y65_045648</name>
</gene>
<evidence type="ECO:0000256" key="1">
    <source>
        <dbReference type="ARBA" id="ARBA00005369"/>
    </source>
</evidence>
<protein>
    <submittedName>
        <fullName evidence="2">Protein MHF2-like isoform C</fullName>
    </submittedName>
</protein>